<keyword evidence="2" id="KW-0378">Hydrolase</keyword>
<dbReference type="EC" id="3.4.24.-" evidence="2"/>
<dbReference type="Pfam" id="PF18894">
    <property type="entry name" value="PhageMetallopep"/>
    <property type="match status" value="1"/>
</dbReference>
<evidence type="ECO:0000313" key="3">
    <source>
        <dbReference type="Proteomes" id="UP001064206"/>
    </source>
</evidence>
<evidence type="ECO:0000259" key="1">
    <source>
        <dbReference type="Pfam" id="PF18894"/>
    </source>
</evidence>
<sequence>MTCLFAPSLAENRPYPPVNFTGENWLPYTRLIPATEIGEWVNQHILSEEGRLHNPDHEHLVNALADGDIAFMWASGAFAKSGRIVLGQCEQVMMRAGGWQKARMEQQMHEWFGRIPKFIITLAADYCEQCNDVEFCALVEHELYHIAQATDEFGAPKFNKETGQPVLKLRGHDVEEFVGVVRRYGASKDVQEMVDAANRPVEVAHIDVARACGTCMLKRRKFRTG</sequence>
<protein>
    <submittedName>
        <fullName evidence="2">Metallopeptidase</fullName>
        <ecNumber evidence="2">3.4.24.-</ecNumber>
    </submittedName>
</protein>
<dbReference type="AlphaFoldDB" id="A0A9Q9JLC6"/>
<dbReference type="GO" id="GO:0016787">
    <property type="term" value="F:hydrolase activity"/>
    <property type="evidence" value="ECO:0007669"/>
    <property type="project" value="UniProtKB-KW"/>
</dbReference>
<proteinExistence type="predicted"/>
<name>A0A9Q9JLC6_RAOOR</name>
<dbReference type="RefSeq" id="WP_260990858.1">
    <property type="nucleotide sequence ID" value="NZ_CP104450.1"/>
</dbReference>
<evidence type="ECO:0000313" key="2">
    <source>
        <dbReference type="EMBL" id="UXE40963.1"/>
    </source>
</evidence>
<dbReference type="EMBL" id="CP104450">
    <property type="protein sequence ID" value="UXE40963.1"/>
    <property type="molecule type" value="Genomic_DNA"/>
</dbReference>
<reference evidence="2" key="1">
    <citation type="submission" date="2022-09" db="EMBL/GenBank/DDBJ databases">
        <title>Multidrug resistance Raoultella ornithinolytica Strain MQB_Silv_108.</title>
        <authorList>
            <person name="Quintela-Baluja M."/>
        </authorList>
    </citation>
    <scope>NUCLEOTIDE SEQUENCE</scope>
    <source>
        <strain evidence="2">MQB_Silv_108</strain>
    </source>
</reference>
<dbReference type="Proteomes" id="UP001064206">
    <property type="component" value="Chromosome"/>
</dbReference>
<accession>A0A9Q9JLC6</accession>
<gene>
    <name evidence="2" type="ORF">N2J37_16535</name>
</gene>
<organism evidence="2 3">
    <name type="scientific">Raoultella ornithinolytica</name>
    <name type="common">Klebsiella ornithinolytica</name>
    <dbReference type="NCBI Taxonomy" id="54291"/>
    <lineage>
        <taxon>Bacteria</taxon>
        <taxon>Pseudomonadati</taxon>
        <taxon>Pseudomonadota</taxon>
        <taxon>Gammaproteobacteria</taxon>
        <taxon>Enterobacterales</taxon>
        <taxon>Enterobacteriaceae</taxon>
        <taxon>Klebsiella/Raoultella group</taxon>
        <taxon>Raoultella</taxon>
    </lineage>
</organism>
<feature type="domain" description="Putative phage metallopeptidase" evidence="1">
    <location>
        <begin position="39"/>
        <end position="198"/>
    </location>
</feature>
<dbReference type="InterPro" id="IPR043998">
    <property type="entry name" value="Put_Metallopep"/>
</dbReference>